<proteinExistence type="inferred from homology"/>
<dbReference type="EC" id="2.7.2.3" evidence="2 7"/>
<dbReference type="GO" id="GO:0004618">
    <property type="term" value="F:phosphoglycerate kinase activity"/>
    <property type="evidence" value="ECO:0007669"/>
    <property type="project" value="UniProtKB-EC"/>
</dbReference>
<evidence type="ECO:0000256" key="2">
    <source>
        <dbReference type="ARBA" id="ARBA00013061"/>
    </source>
</evidence>
<evidence type="ECO:0000256" key="3">
    <source>
        <dbReference type="ARBA" id="ARBA00022679"/>
    </source>
</evidence>
<comment type="caution">
    <text evidence="8">The sequence shown here is derived from an EMBL/GenBank/DDBJ whole genome shotgun (WGS) entry which is preliminary data.</text>
</comment>
<dbReference type="PANTHER" id="PTHR11406">
    <property type="entry name" value="PHOSPHOGLYCERATE KINASE"/>
    <property type="match status" value="1"/>
</dbReference>
<dbReference type="PRINTS" id="PR00477">
    <property type="entry name" value="PHGLYCKINASE"/>
</dbReference>
<comment type="similarity">
    <text evidence="7">Belongs to the phosphoglycerate kinase family.</text>
</comment>
<dbReference type="Proteomes" id="UP000034920">
    <property type="component" value="Unassembled WGS sequence"/>
</dbReference>
<dbReference type="PANTHER" id="PTHR11406:SF23">
    <property type="entry name" value="PHOSPHOGLYCERATE KINASE 1, CHLOROPLASTIC-RELATED"/>
    <property type="match status" value="1"/>
</dbReference>
<dbReference type="Pfam" id="PF00162">
    <property type="entry name" value="PGK"/>
    <property type="match status" value="2"/>
</dbReference>
<dbReference type="GO" id="GO:0006096">
    <property type="term" value="P:glycolytic process"/>
    <property type="evidence" value="ECO:0007669"/>
    <property type="project" value="InterPro"/>
</dbReference>
<protein>
    <recommendedName>
        <fullName evidence="2 7">Phosphoglycerate kinase</fullName>
        <ecNumber evidence="2 7">2.7.2.3</ecNumber>
    </recommendedName>
</protein>
<organism evidence="8 9">
    <name type="scientific">candidate division WWE3 bacterium GW2011_GWA1_41_8</name>
    <dbReference type="NCBI Taxonomy" id="1619103"/>
    <lineage>
        <taxon>Bacteria</taxon>
        <taxon>Katanobacteria</taxon>
    </lineage>
</organism>
<dbReference type="GO" id="GO:0043531">
    <property type="term" value="F:ADP binding"/>
    <property type="evidence" value="ECO:0007669"/>
    <property type="project" value="TreeGrafter"/>
</dbReference>
<accession>A0A0G0X808</accession>
<evidence type="ECO:0000256" key="7">
    <source>
        <dbReference type="RuleBase" id="RU000532"/>
    </source>
</evidence>
<evidence type="ECO:0000256" key="5">
    <source>
        <dbReference type="ARBA" id="ARBA00022777"/>
    </source>
</evidence>
<evidence type="ECO:0000256" key="6">
    <source>
        <dbReference type="ARBA" id="ARBA00022840"/>
    </source>
</evidence>
<keyword evidence="3 7" id="KW-0808">Transferase</keyword>
<dbReference type="InterPro" id="IPR015824">
    <property type="entry name" value="Phosphoglycerate_kinase_N"/>
</dbReference>
<dbReference type="SUPFAM" id="SSF53748">
    <property type="entry name" value="Phosphoglycerate kinase"/>
    <property type="match status" value="1"/>
</dbReference>
<dbReference type="Gene3D" id="3.40.50.1260">
    <property type="entry name" value="Phosphoglycerate kinase, N-terminal domain"/>
    <property type="match status" value="4"/>
</dbReference>
<dbReference type="GO" id="GO:0005829">
    <property type="term" value="C:cytosol"/>
    <property type="evidence" value="ECO:0007669"/>
    <property type="project" value="TreeGrafter"/>
</dbReference>
<comment type="catalytic activity">
    <reaction evidence="1 7">
        <text>(2R)-3-phosphoglycerate + ATP = (2R)-3-phospho-glyceroyl phosphate + ADP</text>
        <dbReference type="Rhea" id="RHEA:14801"/>
        <dbReference type="ChEBI" id="CHEBI:30616"/>
        <dbReference type="ChEBI" id="CHEBI:57604"/>
        <dbReference type="ChEBI" id="CHEBI:58272"/>
        <dbReference type="ChEBI" id="CHEBI:456216"/>
        <dbReference type="EC" id="2.7.2.3"/>
    </reaction>
</comment>
<name>A0A0G0X808_UNCKA</name>
<evidence type="ECO:0000256" key="4">
    <source>
        <dbReference type="ARBA" id="ARBA00022741"/>
    </source>
</evidence>
<reference evidence="8 9" key="1">
    <citation type="journal article" date="2015" name="Nature">
        <title>rRNA introns, odd ribosomes, and small enigmatic genomes across a large radiation of phyla.</title>
        <authorList>
            <person name="Brown C.T."/>
            <person name="Hug L.A."/>
            <person name="Thomas B.C."/>
            <person name="Sharon I."/>
            <person name="Castelle C.J."/>
            <person name="Singh A."/>
            <person name="Wilkins M.J."/>
            <person name="Williams K.H."/>
            <person name="Banfield J.F."/>
        </authorList>
    </citation>
    <scope>NUCLEOTIDE SEQUENCE [LARGE SCALE GENOMIC DNA]</scope>
</reference>
<keyword evidence="6" id="KW-0067">ATP-binding</keyword>
<dbReference type="InterPro" id="IPR001576">
    <property type="entry name" value="Phosphoglycerate_kinase"/>
</dbReference>
<evidence type="ECO:0000313" key="8">
    <source>
        <dbReference type="EMBL" id="KKS21070.1"/>
    </source>
</evidence>
<dbReference type="STRING" id="1619103.UU80_C0035G0010"/>
<dbReference type="InterPro" id="IPR036043">
    <property type="entry name" value="Phosphoglycerate_kinase_sf"/>
</dbReference>
<dbReference type="AlphaFoldDB" id="A0A0G0X808"/>
<sequence length="322" mass="35386">MNPIDSANITAQTRVFVCCDLDVPIRNGRIDETYRLEAVLPTLLYLKQFTKNIIIAGHLGKPKGQVVPELSTQILKPFFDEHLGSGNYELMENLRFDPREETNDPEYARELASKADIYVNEIFSTSHRKHASIIGIPRLIPSFAGKRLILEVETLKKAVENPKKPLVAIIGGAKVESKLPVINKFLRISDAVLIGGKLGMEWKQSIPDNMFMPKDYLEDNKDIGPETVKGFAAIIQTAKTIIWAGPMGAYEEEKYAGGTRSIAEAIVSSPAFKIAGGGDTLAALNKFGYLERFDFVSTGGGAMLEFIAKGTLPGLEALDYHG</sequence>
<keyword evidence="5 7" id="KW-0418">Kinase</keyword>
<keyword evidence="4" id="KW-0547">Nucleotide-binding</keyword>
<dbReference type="GO" id="GO:0005524">
    <property type="term" value="F:ATP binding"/>
    <property type="evidence" value="ECO:0007669"/>
    <property type="project" value="UniProtKB-KW"/>
</dbReference>
<gene>
    <name evidence="8" type="ORF">UU80_C0035G0010</name>
</gene>
<dbReference type="GO" id="GO:0006094">
    <property type="term" value="P:gluconeogenesis"/>
    <property type="evidence" value="ECO:0007669"/>
    <property type="project" value="TreeGrafter"/>
</dbReference>
<evidence type="ECO:0000256" key="1">
    <source>
        <dbReference type="ARBA" id="ARBA00000642"/>
    </source>
</evidence>
<dbReference type="EMBL" id="LCCA01000035">
    <property type="protein sequence ID" value="KKS21070.1"/>
    <property type="molecule type" value="Genomic_DNA"/>
</dbReference>
<dbReference type="PATRIC" id="fig|1619103.3.peg.950"/>
<evidence type="ECO:0000313" key="9">
    <source>
        <dbReference type="Proteomes" id="UP000034920"/>
    </source>
</evidence>